<dbReference type="Proteomes" id="UP001500305">
    <property type="component" value="Unassembled WGS sequence"/>
</dbReference>
<proteinExistence type="predicted"/>
<protein>
    <submittedName>
        <fullName evidence="2">Uncharacterized protein</fullName>
    </submittedName>
</protein>
<gene>
    <name evidence="2" type="ORF">GCM10010430_51330</name>
</gene>
<feature type="region of interest" description="Disordered" evidence="1">
    <location>
        <begin position="189"/>
        <end position="211"/>
    </location>
</feature>
<name>A0ABN3EK72_9ACTN</name>
<evidence type="ECO:0000313" key="3">
    <source>
        <dbReference type="Proteomes" id="UP001500305"/>
    </source>
</evidence>
<evidence type="ECO:0000313" key="2">
    <source>
        <dbReference type="EMBL" id="GAA2260939.1"/>
    </source>
</evidence>
<evidence type="ECO:0000256" key="1">
    <source>
        <dbReference type="SAM" id="MobiDB-lite"/>
    </source>
</evidence>
<dbReference type="RefSeq" id="WP_344638862.1">
    <property type="nucleotide sequence ID" value="NZ_BAAATR010000026.1"/>
</dbReference>
<feature type="compositionally biased region" description="Basic residues" evidence="1">
    <location>
        <begin position="189"/>
        <end position="202"/>
    </location>
</feature>
<dbReference type="EMBL" id="BAAATR010000026">
    <property type="protein sequence ID" value="GAA2260939.1"/>
    <property type="molecule type" value="Genomic_DNA"/>
</dbReference>
<sequence length="211" mass="22438">MLLTYGGETAADADALRTGGVPLVPEGFVWPSCRECGGAMQFLAHLPLGATVVAVFFCQNDPGTCDDWNAIAGANRAYVLSGELTPAAVPAEGETLLGAVTALRLHPAGEPTEEPVLGRLGGEPDWIQDDETPDCPSCTAPMTFTAELEEGYDFATSANFGGGGRGYVFGHRPCPGPEFRLLPQQFVRRHHPSLPATGRRRARSPDVTRCR</sequence>
<accession>A0ABN3EK72</accession>
<reference evidence="2 3" key="1">
    <citation type="journal article" date="2019" name="Int. J. Syst. Evol. Microbiol.">
        <title>The Global Catalogue of Microorganisms (GCM) 10K type strain sequencing project: providing services to taxonomists for standard genome sequencing and annotation.</title>
        <authorList>
            <consortium name="The Broad Institute Genomics Platform"/>
            <consortium name="The Broad Institute Genome Sequencing Center for Infectious Disease"/>
            <person name="Wu L."/>
            <person name="Ma J."/>
        </authorList>
    </citation>
    <scope>NUCLEOTIDE SEQUENCE [LARGE SCALE GENOMIC DNA]</scope>
    <source>
        <strain evidence="2 3">JCM 7356</strain>
    </source>
</reference>
<organism evidence="2 3">
    <name type="scientific">Kitasatospora cystarginea</name>
    <dbReference type="NCBI Taxonomy" id="58350"/>
    <lineage>
        <taxon>Bacteria</taxon>
        <taxon>Bacillati</taxon>
        <taxon>Actinomycetota</taxon>
        <taxon>Actinomycetes</taxon>
        <taxon>Kitasatosporales</taxon>
        <taxon>Streptomycetaceae</taxon>
        <taxon>Kitasatospora</taxon>
    </lineage>
</organism>
<keyword evidence="3" id="KW-1185">Reference proteome</keyword>
<comment type="caution">
    <text evidence="2">The sequence shown here is derived from an EMBL/GenBank/DDBJ whole genome shotgun (WGS) entry which is preliminary data.</text>
</comment>